<evidence type="ECO:0000313" key="2">
    <source>
        <dbReference type="Proteomes" id="UP000290637"/>
    </source>
</evidence>
<gene>
    <name evidence="1" type="ORF">EWM63_12130</name>
</gene>
<reference evidence="1 2" key="1">
    <citation type="submission" date="2019-02" db="EMBL/GenBank/DDBJ databases">
        <title>Draft Genome Sequences of Six Type Strains of the Genus Massilia.</title>
        <authorList>
            <person name="Miess H."/>
            <person name="Frediansyhah A."/>
            <person name="Gross H."/>
        </authorList>
    </citation>
    <scope>NUCLEOTIDE SEQUENCE [LARGE SCALE GENOMIC DNA]</scope>
    <source>
        <strain evidence="1 2">DSM 17473</strain>
    </source>
</reference>
<dbReference type="RefSeq" id="WP_130186751.1">
    <property type="nucleotide sequence ID" value="NZ_CP035913.1"/>
</dbReference>
<sequence>MGMISCELHGWRGVASMTPTAAKAFDEQKEMEPIVLVELVFDEVVPFFLYALKAELPFEKTKWLGQTYSVDSEEVLDAILGILVPRCGACVNQALK</sequence>
<keyword evidence="2" id="KW-1185">Reference proteome</keyword>
<accession>A0A4P6KXB7</accession>
<dbReference type="AlphaFoldDB" id="A0A4P6KXB7"/>
<evidence type="ECO:0000313" key="1">
    <source>
        <dbReference type="EMBL" id="QBE63630.1"/>
    </source>
</evidence>
<dbReference type="Proteomes" id="UP000290637">
    <property type="component" value="Chromosome"/>
</dbReference>
<protein>
    <submittedName>
        <fullName evidence="1">Uncharacterized protein</fullName>
    </submittedName>
</protein>
<organism evidence="1 2">
    <name type="scientific">Pseudoduganella lutea</name>
    <dbReference type="NCBI Taxonomy" id="321985"/>
    <lineage>
        <taxon>Bacteria</taxon>
        <taxon>Pseudomonadati</taxon>
        <taxon>Pseudomonadota</taxon>
        <taxon>Betaproteobacteria</taxon>
        <taxon>Burkholderiales</taxon>
        <taxon>Oxalobacteraceae</taxon>
        <taxon>Telluria group</taxon>
        <taxon>Pseudoduganella</taxon>
    </lineage>
</organism>
<name>A0A4P6KXB7_9BURK</name>
<proteinExistence type="predicted"/>
<dbReference type="KEGG" id="plue:EWM63_12130"/>
<dbReference type="EMBL" id="CP035913">
    <property type="protein sequence ID" value="QBE63630.1"/>
    <property type="molecule type" value="Genomic_DNA"/>
</dbReference>